<sequence length="167" mass="19856">MKTWIDLFSKQVQAPTDVASVVLLRIVFGLLMFWGIMSDFYAGWVSELYAKPQFHFQYEWFQWLKPLPEEWMYLLFGSLAVLSLMITLGLFYRMSALLFFLGYTYIFLIERTTYNNHFYLICLLSFILTLAPLHRSWSLDVLRGAVAHTDQLPALWLWFFRFHIGIV</sequence>
<dbReference type="PANTHER" id="PTHR12639:SF7">
    <property type="entry name" value="HTTM DOMAIN-CONTAINING PROTEIN"/>
    <property type="match status" value="1"/>
</dbReference>
<keyword evidence="1" id="KW-1133">Transmembrane helix</keyword>
<feature type="domain" description="HTTM" evidence="2">
    <location>
        <begin position="15"/>
        <end position="167"/>
    </location>
</feature>
<dbReference type="AlphaFoldDB" id="A0A383BRY5"/>
<name>A0A383BRY5_9ZZZZ</name>
<proteinExistence type="predicted"/>
<dbReference type="InterPro" id="IPR053934">
    <property type="entry name" value="HTTM_dom"/>
</dbReference>
<feature type="non-terminal residue" evidence="3">
    <location>
        <position position="167"/>
    </location>
</feature>
<dbReference type="EMBL" id="UINC01202656">
    <property type="protein sequence ID" value="SVE22563.1"/>
    <property type="molecule type" value="Genomic_DNA"/>
</dbReference>
<dbReference type="Pfam" id="PF05090">
    <property type="entry name" value="HTTM"/>
    <property type="match status" value="1"/>
</dbReference>
<evidence type="ECO:0000256" key="1">
    <source>
        <dbReference type="SAM" id="Phobius"/>
    </source>
</evidence>
<dbReference type="InterPro" id="IPR007782">
    <property type="entry name" value="VKG_COase"/>
</dbReference>
<accession>A0A383BRY5</accession>
<gene>
    <name evidence="3" type="ORF">METZ01_LOCUS475417</name>
</gene>
<dbReference type="GO" id="GO:0008488">
    <property type="term" value="F:gamma-glutamyl carboxylase activity"/>
    <property type="evidence" value="ECO:0007669"/>
    <property type="project" value="InterPro"/>
</dbReference>
<feature type="transmembrane region" description="Helical" evidence="1">
    <location>
        <begin position="118"/>
        <end position="134"/>
    </location>
</feature>
<feature type="transmembrane region" description="Helical" evidence="1">
    <location>
        <begin position="73"/>
        <end position="106"/>
    </location>
</feature>
<dbReference type="GO" id="GO:0019842">
    <property type="term" value="F:vitamin binding"/>
    <property type="evidence" value="ECO:0007669"/>
    <property type="project" value="TreeGrafter"/>
</dbReference>
<keyword evidence="1" id="KW-0472">Membrane</keyword>
<organism evidence="3">
    <name type="scientific">marine metagenome</name>
    <dbReference type="NCBI Taxonomy" id="408172"/>
    <lineage>
        <taxon>unclassified sequences</taxon>
        <taxon>metagenomes</taxon>
        <taxon>ecological metagenomes</taxon>
    </lineage>
</organism>
<dbReference type="PANTHER" id="PTHR12639">
    <property type="entry name" value="VITAMIN K-DEPENDENT GAMMA-CARBOXYLASE"/>
    <property type="match status" value="1"/>
</dbReference>
<protein>
    <recommendedName>
        <fullName evidence="2">HTTM domain-containing protein</fullName>
    </recommendedName>
</protein>
<keyword evidence="1" id="KW-0812">Transmembrane</keyword>
<reference evidence="3" key="1">
    <citation type="submission" date="2018-05" db="EMBL/GenBank/DDBJ databases">
        <authorList>
            <person name="Lanie J.A."/>
            <person name="Ng W.-L."/>
            <person name="Kazmierczak K.M."/>
            <person name="Andrzejewski T.M."/>
            <person name="Davidsen T.M."/>
            <person name="Wayne K.J."/>
            <person name="Tettelin H."/>
            <person name="Glass J.I."/>
            <person name="Rusch D."/>
            <person name="Podicherti R."/>
            <person name="Tsui H.-C.T."/>
            <person name="Winkler M.E."/>
        </authorList>
    </citation>
    <scope>NUCLEOTIDE SEQUENCE</scope>
</reference>
<feature type="transmembrane region" description="Helical" evidence="1">
    <location>
        <begin position="21"/>
        <end position="44"/>
    </location>
</feature>
<evidence type="ECO:0000313" key="3">
    <source>
        <dbReference type="EMBL" id="SVE22563.1"/>
    </source>
</evidence>
<evidence type="ECO:0000259" key="2">
    <source>
        <dbReference type="Pfam" id="PF05090"/>
    </source>
</evidence>